<dbReference type="GO" id="GO:0004713">
    <property type="term" value="F:protein tyrosine kinase activity"/>
    <property type="evidence" value="ECO:0007669"/>
    <property type="project" value="InterPro"/>
</dbReference>
<accession>A0A834SK21</accession>
<evidence type="ECO:0000256" key="2">
    <source>
        <dbReference type="ARBA" id="ARBA00022840"/>
    </source>
</evidence>
<keyword evidence="4" id="KW-0418">Kinase</keyword>
<evidence type="ECO:0000256" key="1">
    <source>
        <dbReference type="ARBA" id="ARBA00022741"/>
    </source>
</evidence>
<feature type="domain" description="Protein kinase" evidence="3">
    <location>
        <begin position="1"/>
        <end position="303"/>
    </location>
</feature>
<proteinExistence type="predicted"/>
<dbReference type="SMART" id="SM00219">
    <property type="entry name" value="TyrKc"/>
    <property type="match status" value="1"/>
</dbReference>
<dbReference type="EMBL" id="JAAIUW010000012">
    <property type="protein sequence ID" value="KAF7805765.1"/>
    <property type="molecule type" value="Genomic_DNA"/>
</dbReference>
<evidence type="ECO:0000313" key="5">
    <source>
        <dbReference type="Proteomes" id="UP000634136"/>
    </source>
</evidence>
<dbReference type="Pfam" id="PF07714">
    <property type="entry name" value="PK_Tyr_Ser-Thr"/>
    <property type="match status" value="1"/>
</dbReference>
<dbReference type="Proteomes" id="UP000634136">
    <property type="component" value="Unassembled WGS sequence"/>
</dbReference>
<keyword evidence="4" id="KW-0675">Receptor</keyword>
<reference evidence="4" key="1">
    <citation type="submission" date="2020-09" db="EMBL/GenBank/DDBJ databases">
        <title>Genome-Enabled Discovery of Anthraquinone Biosynthesis in Senna tora.</title>
        <authorList>
            <person name="Kang S.-H."/>
            <person name="Pandey R.P."/>
            <person name="Lee C.-M."/>
            <person name="Sim J.-S."/>
            <person name="Jeong J.-T."/>
            <person name="Choi B.-S."/>
            <person name="Jung M."/>
            <person name="Ginzburg D."/>
            <person name="Zhao K."/>
            <person name="Won S.Y."/>
            <person name="Oh T.-J."/>
            <person name="Yu Y."/>
            <person name="Kim N.-H."/>
            <person name="Lee O.R."/>
            <person name="Lee T.-H."/>
            <person name="Bashyal P."/>
            <person name="Kim T.-S."/>
            <person name="Lee W.-H."/>
            <person name="Kawkins C."/>
            <person name="Kim C.-K."/>
            <person name="Kim J.S."/>
            <person name="Ahn B.O."/>
            <person name="Rhee S.Y."/>
            <person name="Sohng J.K."/>
        </authorList>
    </citation>
    <scope>NUCLEOTIDE SEQUENCE</scope>
    <source>
        <tissue evidence="4">Leaf</tissue>
    </source>
</reference>
<dbReference type="GO" id="GO:0005886">
    <property type="term" value="C:plasma membrane"/>
    <property type="evidence" value="ECO:0007669"/>
    <property type="project" value="TreeGrafter"/>
</dbReference>
<dbReference type="Gene3D" id="1.10.510.10">
    <property type="entry name" value="Transferase(Phosphotransferase) domain 1"/>
    <property type="match status" value="1"/>
</dbReference>
<protein>
    <submittedName>
        <fullName evidence="4">Putative receptor-like protein kinase</fullName>
    </submittedName>
</protein>
<dbReference type="PANTHER" id="PTHR27001:SF20">
    <property type="entry name" value="PROTEIN KINASE SUPERFAMILY PROTEIN"/>
    <property type="match status" value="1"/>
</dbReference>
<keyword evidence="5" id="KW-1185">Reference proteome</keyword>
<dbReference type="SUPFAM" id="SSF56112">
    <property type="entry name" value="Protein kinase-like (PK-like)"/>
    <property type="match status" value="1"/>
</dbReference>
<dbReference type="OrthoDB" id="4062651at2759"/>
<dbReference type="PANTHER" id="PTHR27001">
    <property type="entry name" value="OS01G0253100 PROTEIN"/>
    <property type="match status" value="1"/>
</dbReference>
<organism evidence="4 5">
    <name type="scientific">Senna tora</name>
    <dbReference type="NCBI Taxonomy" id="362788"/>
    <lineage>
        <taxon>Eukaryota</taxon>
        <taxon>Viridiplantae</taxon>
        <taxon>Streptophyta</taxon>
        <taxon>Embryophyta</taxon>
        <taxon>Tracheophyta</taxon>
        <taxon>Spermatophyta</taxon>
        <taxon>Magnoliopsida</taxon>
        <taxon>eudicotyledons</taxon>
        <taxon>Gunneridae</taxon>
        <taxon>Pentapetalae</taxon>
        <taxon>rosids</taxon>
        <taxon>fabids</taxon>
        <taxon>Fabales</taxon>
        <taxon>Fabaceae</taxon>
        <taxon>Caesalpinioideae</taxon>
        <taxon>Cassia clade</taxon>
        <taxon>Senna</taxon>
    </lineage>
</organism>
<keyword evidence="2" id="KW-0067">ATP-binding</keyword>
<keyword evidence="1" id="KW-0547">Nucleotide-binding</keyword>
<dbReference type="PROSITE" id="PS50011">
    <property type="entry name" value="PROTEIN_KINASE_DOM"/>
    <property type="match status" value="1"/>
</dbReference>
<dbReference type="InterPro" id="IPR020635">
    <property type="entry name" value="Tyr_kinase_cat_dom"/>
</dbReference>
<sequence>MLQSYWKFKLKDLRFQLSRLYVFLTCTSPEFRFQDGGVSLVKEVKDFNRVNDIFHSEVQLLGHLHHRHLLALKGFSMGYKRLLIFDNIENGSLKEHLNDPLKTPLSWRMRLQIAVGVVAALEYLFLFIEPPRCHVSISSSNIMLDENFTAKLSDYGLLTCIGNSAPYSKDCTGQKNGNIVFQLGVLILELITGQSSEMEDPDLGNSYDSKELKSLLAVAKLCIKSRGKPAFTIPQLFRYLQKKFVSRTSSYGIISALGLEEAVIGSHCAESHTVLSEHHQAYPHLHHMPLAELAASSSTPPPC</sequence>
<gene>
    <name evidence="4" type="ORF">G2W53_037926</name>
</gene>
<dbReference type="InterPro" id="IPR011009">
    <property type="entry name" value="Kinase-like_dom_sf"/>
</dbReference>
<dbReference type="GO" id="GO:0005524">
    <property type="term" value="F:ATP binding"/>
    <property type="evidence" value="ECO:0007669"/>
    <property type="project" value="UniProtKB-KW"/>
</dbReference>
<comment type="caution">
    <text evidence="4">The sequence shown here is derived from an EMBL/GenBank/DDBJ whole genome shotgun (WGS) entry which is preliminary data.</text>
</comment>
<dbReference type="AlphaFoldDB" id="A0A834SK21"/>
<dbReference type="InterPro" id="IPR001245">
    <property type="entry name" value="Ser-Thr/Tyr_kinase_cat_dom"/>
</dbReference>
<evidence type="ECO:0000313" key="4">
    <source>
        <dbReference type="EMBL" id="KAF7805765.1"/>
    </source>
</evidence>
<dbReference type="InterPro" id="IPR000719">
    <property type="entry name" value="Prot_kinase_dom"/>
</dbReference>
<name>A0A834SK21_9FABA</name>
<keyword evidence="4" id="KW-0808">Transferase</keyword>
<evidence type="ECO:0000259" key="3">
    <source>
        <dbReference type="PROSITE" id="PS50011"/>
    </source>
</evidence>